<dbReference type="GO" id="GO:0005739">
    <property type="term" value="C:mitochondrion"/>
    <property type="evidence" value="ECO:0007669"/>
    <property type="project" value="UniProtKB-SubCell"/>
</dbReference>
<evidence type="ECO:0000256" key="11">
    <source>
        <dbReference type="ARBA" id="ARBA00023146"/>
    </source>
</evidence>
<evidence type="ECO:0000256" key="7">
    <source>
        <dbReference type="ARBA" id="ARBA00022833"/>
    </source>
</evidence>
<dbReference type="OrthoDB" id="2423964at2759"/>
<dbReference type="GO" id="GO:0002161">
    <property type="term" value="F:aminoacyl-tRNA deacylase activity"/>
    <property type="evidence" value="ECO:0007669"/>
    <property type="project" value="TreeGrafter"/>
</dbReference>
<dbReference type="Gene3D" id="3.30.930.10">
    <property type="entry name" value="Bira Bifunctional Protein, Domain 2"/>
    <property type="match status" value="1"/>
</dbReference>
<comment type="caution">
    <text evidence="15">The sequence shown here is derived from an EMBL/GenBank/DDBJ whole genome shotgun (WGS) entry which is preliminary data.</text>
</comment>
<dbReference type="InterPro" id="IPR045864">
    <property type="entry name" value="aa-tRNA-synth_II/BPL/LPL"/>
</dbReference>
<dbReference type="GO" id="GO:0000049">
    <property type="term" value="F:tRNA binding"/>
    <property type="evidence" value="ECO:0007669"/>
    <property type="project" value="UniProtKB-KW"/>
</dbReference>
<dbReference type="EC" id="6.1.1.7" evidence="13"/>
<proteinExistence type="inferred from homology"/>
<keyword evidence="13" id="KW-0963">Cytoplasm</keyword>
<dbReference type="CDD" id="cd00673">
    <property type="entry name" value="AlaRS_core"/>
    <property type="match status" value="1"/>
</dbReference>
<dbReference type="PROSITE" id="PS50860">
    <property type="entry name" value="AA_TRNA_LIGASE_II_ALA"/>
    <property type="match status" value="1"/>
</dbReference>
<protein>
    <recommendedName>
        <fullName evidence="13">Alanine--tRNA ligase</fullName>
        <ecNumber evidence="13">6.1.1.7</ecNumber>
    </recommendedName>
    <alternativeName>
        <fullName evidence="13">Alanyl-tRNA synthetase</fullName>
        <shortName evidence="13">AlaRS</shortName>
    </alternativeName>
</protein>
<evidence type="ECO:0000256" key="4">
    <source>
        <dbReference type="ARBA" id="ARBA00022598"/>
    </source>
</evidence>
<evidence type="ECO:0000313" key="15">
    <source>
        <dbReference type="EMBL" id="CAH0375911.1"/>
    </source>
</evidence>
<dbReference type="InterPro" id="IPR002318">
    <property type="entry name" value="Ala-tRNA-lgiase_IIc"/>
</dbReference>
<dbReference type="InterPro" id="IPR018162">
    <property type="entry name" value="Ala-tRNA-ligase_IIc_anticod-bd"/>
</dbReference>
<dbReference type="FunFam" id="3.30.930.10:FF:000011">
    <property type="entry name" value="Alanine--tRNA ligase, cytoplasmic"/>
    <property type="match status" value="1"/>
</dbReference>
<dbReference type="InterPro" id="IPR018164">
    <property type="entry name" value="Ala-tRNA-synth_IIc_N"/>
</dbReference>
<evidence type="ECO:0000256" key="2">
    <source>
        <dbReference type="ARBA" id="ARBA00008429"/>
    </source>
</evidence>
<dbReference type="SUPFAM" id="SSF55186">
    <property type="entry name" value="ThrRS/AlaRS common domain"/>
    <property type="match status" value="1"/>
</dbReference>
<keyword evidence="10 13" id="KW-0648">Protein biosynthesis</keyword>
<feature type="binding site" evidence="13">
    <location>
        <position position="632"/>
    </location>
    <ligand>
        <name>Zn(2+)</name>
        <dbReference type="ChEBI" id="CHEBI:29105"/>
    </ligand>
</feature>
<evidence type="ECO:0000256" key="10">
    <source>
        <dbReference type="ARBA" id="ARBA00022917"/>
    </source>
</evidence>
<keyword evidence="13" id="KW-0496">Mitochondrion</keyword>
<evidence type="ECO:0000256" key="3">
    <source>
        <dbReference type="ARBA" id="ARBA00022555"/>
    </source>
</evidence>
<keyword evidence="6 13" id="KW-0547">Nucleotide-binding</keyword>
<evidence type="ECO:0000256" key="1">
    <source>
        <dbReference type="ARBA" id="ARBA00004229"/>
    </source>
</evidence>
<dbReference type="InterPro" id="IPR018165">
    <property type="entry name" value="Ala-tRNA-synth_IIc_core"/>
</dbReference>
<evidence type="ECO:0000256" key="5">
    <source>
        <dbReference type="ARBA" id="ARBA00022723"/>
    </source>
</evidence>
<dbReference type="SUPFAM" id="SSF55681">
    <property type="entry name" value="Class II aaRS and biotin synthetases"/>
    <property type="match status" value="1"/>
</dbReference>
<accession>A0A8J2X5F8</accession>
<comment type="similarity">
    <text evidence="2">Belongs to the class-II aminoacyl-tRNA synthetase family. Alax-L subfamily.</text>
</comment>
<keyword evidence="4 13" id="KW-0436">Ligase</keyword>
<dbReference type="SUPFAM" id="SSF101353">
    <property type="entry name" value="Putative anticodon-binding domain of alanyl-tRNA synthetase (AlaRS)"/>
    <property type="match status" value="1"/>
</dbReference>
<evidence type="ECO:0000256" key="6">
    <source>
        <dbReference type="ARBA" id="ARBA00022741"/>
    </source>
</evidence>
<dbReference type="InterPro" id="IPR009000">
    <property type="entry name" value="Transl_B-barrel_sf"/>
</dbReference>
<dbReference type="PANTHER" id="PTHR11777">
    <property type="entry name" value="ALANYL-TRNA SYNTHETASE"/>
    <property type="match status" value="1"/>
</dbReference>
<evidence type="ECO:0000256" key="9">
    <source>
        <dbReference type="ARBA" id="ARBA00022884"/>
    </source>
</evidence>
<keyword evidence="3 13" id="KW-0820">tRNA-binding</keyword>
<dbReference type="PRINTS" id="PR00980">
    <property type="entry name" value="TRNASYNTHALA"/>
</dbReference>
<evidence type="ECO:0000256" key="13">
    <source>
        <dbReference type="HAMAP-Rule" id="MF_03133"/>
    </source>
</evidence>
<comment type="subcellular location">
    <subcellularLocation>
        <location evidence="13">Mitochondrion</location>
    </subcellularLocation>
    <subcellularLocation>
        <location evidence="13">Cytoplasm</location>
    </subcellularLocation>
    <subcellularLocation>
        <location evidence="1">Plastid</location>
        <location evidence="1">Chloroplast</location>
    </subcellularLocation>
</comment>
<feature type="binding site" evidence="13">
    <location>
        <position position="762"/>
    </location>
    <ligand>
        <name>Zn(2+)</name>
        <dbReference type="ChEBI" id="CHEBI:29105"/>
    </ligand>
</feature>
<evidence type="ECO:0000259" key="14">
    <source>
        <dbReference type="PROSITE" id="PS50860"/>
    </source>
</evidence>
<dbReference type="InterPro" id="IPR018163">
    <property type="entry name" value="Thr/Ala-tRNA-synth_IIc_edit"/>
</dbReference>
<evidence type="ECO:0000313" key="16">
    <source>
        <dbReference type="Proteomes" id="UP000789595"/>
    </source>
</evidence>
<comment type="domain">
    <text evidence="13">Consists of three domains; the N-terminal catalytic domain, the editing domain and the C-terminal C-Ala domain. The editing domain removes incorrectly charged amino acids, while the C-Ala domain, along with tRNA(Ala), serves as a bridge to cooperatively bring together the editing and aminoacylation centers thus stimulating deacylation of misacylated tRNAs.</text>
</comment>
<comment type="subunit">
    <text evidence="13">Monomer.</text>
</comment>
<dbReference type="SUPFAM" id="SSF50447">
    <property type="entry name" value="Translation proteins"/>
    <property type="match status" value="1"/>
</dbReference>
<feature type="binding site" evidence="13">
    <location>
        <position position="628"/>
    </location>
    <ligand>
        <name>Zn(2+)</name>
        <dbReference type="ChEBI" id="CHEBI:29105"/>
    </ligand>
</feature>
<name>A0A8J2X5F8_9STRA</name>
<keyword evidence="7 13" id="KW-0862">Zinc</keyword>
<dbReference type="PANTHER" id="PTHR11777:SF9">
    <property type="entry name" value="ALANINE--TRNA LIGASE, CYTOPLASMIC"/>
    <property type="match status" value="1"/>
</dbReference>
<keyword evidence="16" id="KW-1185">Reference proteome</keyword>
<dbReference type="GO" id="GO:0008270">
    <property type="term" value="F:zinc ion binding"/>
    <property type="evidence" value="ECO:0007669"/>
    <property type="project" value="UniProtKB-UniRule"/>
</dbReference>
<gene>
    <name evidence="15" type="ORF">PECAL_5P04600</name>
</gene>
<keyword evidence="9 13" id="KW-0694">RNA-binding</keyword>
<comment type="cofactor">
    <cofactor evidence="13">
        <name>Zn(2+)</name>
        <dbReference type="ChEBI" id="CHEBI:29105"/>
    </cofactor>
    <text evidence="13">Binds 1 zinc ion per subunit.</text>
</comment>
<dbReference type="SMART" id="SM00863">
    <property type="entry name" value="tRNA_SAD"/>
    <property type="match status" value="1"/>
</dbReference>
<organism evidence="15 16">
    <name type="scientific">Pelagomonas calceolata</name>
    <dbReference type="NCBI Taxonomy" id="35677"/>
    <lineage>
        <taxon>Eukaryota</taxon>
        <taxon>Sar</taxon>
        <taxon>Stramenopiles</taxon>
        <taxon>Ochrophyta</taxon>
        <taxon>Pelagophyceae</taxon>
        <taxon>Pelagomonadales</taxon>
        <taxon>Pelagomonadaceae</taxon>
        <taxon>Pelagomonas</taxon>
    </lineage>
</organism>
<dbReference type="GO" id="GO:0070143">
    <property type="term" value="P:mitochondrial alanyl-tRNA aminoacylation"/>
    <property type="evidence" value="ECO:0007669"/>
    <property type="project" value="UniProtKB-UniRule"/>
</dbReference>
<dbReference type="InterPro" id="IPR023033">
    <property type="entry name" value="Ala_tRNA_ligase_euk/bac"/>
</dbReference>
<dbReference type="Gene3D" id="3.10.310.40">
    <property type="match status" value="1"/>
</dbReference>
<keyword evidence="11 13" id="KW-0030">Aminoacyl-tRNA synthetase</keyword>
<dbReference type="AlphaFoldDB" id="A0A8J2X5F8"/>
<dbReference type="Pfam" id="PF01411">
    <property type="entry name" value="tRNA-synt_2c"/>
    <property type="match status" value="1"/>
</dbReference>
<keyword evidence="5 13" id="KW-0479">Metal-binding</keyword>
<dbReference type="FunFam" id="3.30.980.10:FF:000004">
    <property type="entry name" value="Alanine--tRNA ligase, cytoplasmic"/>
    <property type="match status" value="1"/>
</dbReference>
<dbReference type="GO" id="GO:0004813">
    <property type="term" value="F:alanine-tRNA ligase activity"/>
    <property type="evidence" value="ECO:0007669"/>
    <property type="project" value="UniProtKB-UniRule"/>
</dbReference>
<dbReference type="InterPro" id="IPR012947">
    <property type="entry name" value="tRNA_SAD"/>
</dbReference>
<dbReference type="InterPro" id="IPR050058">
    <property type="entry name" value="Ala-tRNA_ligase"/>
</dbReference>
<keyword evidence="8 13" id="KW-0067">ATP-binding</keyword>
<feature type="domain" description="Alanyl-transfer RNA synthetases family profile" evidence="14">
    <location>
        <begin position="25"/>
        <end position="799"/>
    </location>
</feature>
<dbReference type="HAMAP" id="MF_00036_B">
    <property type="entry name" value="Ala_tRNA_synth_B"/>
    <property type="match status" value="1"/>
</dbReference>
<dbReference type="Proteomes" id="UP000789595">
    <property type="component" value="Unassembled WGS sequence"/>
</dbReference>
<evidence type="ECO:0000256" key="12">
    <source>
        <dbReference type="ARBA" id="ARBA00048300"/>
    </source>
</evidence>
<dbReference type="Gene3D" id="3.30.980.10">
    <property type="entry name" value="Threonyl-trna Synthetase, Chain A, domain 2"/>
    <property type="match status" value="1"/>
</dbReference>
<feature type="binding site" evidence="13">
    <location>
        <position position="766"/>
    </location>
    <ligand>
        <name>Zn(2+)</name>
        <dbReference type="ChEBI" id="CHEBI:29105"/>
    </ligand>
</feature>
<dbReference type="Gene3D" id="2.40.30.130">
    <property type="match status" value="1"/>
</dbReference>
<evidence type="ECO:0000256" key="8">
    <source>
        <dbReference type="ARBA" id="ARBA00022840"/>
    </source>
</evidence>
<dbReference type="Pfam" id="PF07973">
    <property type="entry name" value="tRNA_SAD"/>
    <property type="match status" value="1"/>
</dbReference>
<comment type="function">
    <text evidence="13">Catalyzes the attachment of alanine to tRNA(Ala) in a two-step reaction: alanine is first activated by ATP to form Ala-AMP and then transferred to the acceptor end of tRNA(Ala). Also edits incorrectly charged tRNA(Ala) via its editing domain.</text>
</comment>
<reference evidence="15" key="1">
    <citation type="submission" date="2021-11" db="EMBL/GenBank/DDBJ databases">
        <authorList>
            <consortium name="Genoscope - CEA"/>
            <person name="William W."/>
        </authorList>
    </citation>
    <scope>NUCLEOTIDE SEQUENCE</scope>
</reference>
<sequence>MASQLEAKTKAMKIGERIPNTPEGWPQAKIRSTFVEYFQRHAHTHWPSSSVVPHDDPTLLFANAGMNQYKSIFLGTIDPKTKMASLKRACNSQKCIRAGGKHNDLDDVGKDLYHHTFFEMLGNWSFGDYFKEEAIRMAWECLTVEFQLDPERLYVTYFGGDDLKAPGVPPDEETKRIWLKYVPASRILPFDAGDNFWEMGDVGPCGPCTEIHYDRIGGRDAASLVNMDDPDARSGVLEIWNNVFIQYNRDRHGLKTLPAQHVDTGMGFERLASILQGKMSNYDTDVFTPLFDEIQKVSGQSKPYTGKIGEEDKGTIDMAYRVVADHVRTLSFAIADGAVPDALGRGYVLRRVLRRAVWYGQHFLGAPKGFVFKIVPRLCEVLGDAFPELRRAQSTIMAVLEGEERDFNRTIDKGARFFQKRVSTLGKGEPFPGKDAFHLSGSLGFPLDLTEIMAEEIGLKVDTEGYHAALKEEQDRNAAAVAKRKAARSAGADMTFAAEQTSAIAHLAKTDDAAKYVWNERPDARIVALFVGRGGGPKGDGFVDSVDASCQVAGAVLDATSFYAEMGGQTFDTGTLLIDDASVLQVDDVQVYAGYIVHVGAPSTTLRVGDSVQCAVDYDRRQRVAPNHTMTHVLNFALREVLLGGLEGAKEDHKKTGVDRCVQRGSHVDDERLRFDVAWDAPLTQEQLSQVEKICADIVDNALSVDAVETPLDKAMDVEALRAMKGEAYPDPVRVVAIGGSVQKITSSPSSKDWSSLSVELCGGTHLRNTKDAVGFALLEEQGIAKGVRRLVACTREKAASAHACARDFRERIVAFESMPLDTSEAFAKAEETLKLLKVEVNAAVMPQHQKMFCREALNSHSSGPMKAARKKAEKAQADAASGAFEALASSNTDGAVAARVDFGCDAKLWQKLQKSILAKKAPGGSFLVCSSGSGKVGVYACVAKGHSIDAREWCAAAADAIGGGKGGGKEKAANMVVLGGGDVDAAVAAAQAFAKGKGL</sequence>
<dbReference type="GO" id="GO:0009507">
    <property type="term" value="C:chloroplast"/>
    <property type="evidence" value="ECO:0007669"/>
    <property type="project" value="UniProtKB-SubCell"/>
</dbReference>
<comment type="catalytic activity">
    <reaction evidence="12 13">
        <text>tRNA(Ala) + L-alanine + ATP = L-alanyl-tRNA(Ala) + AMP + diphosphate</text>
        <dbReference type="Rhea" id="RHEA:12540"/>
        <dbReference type="Rhea" id="RHEA-COMP:9657"/>
        <dbReference type="Rhea" id="RHEA-COMP:9923"/>
        <dbReference type="ChEBI" id="CHEBI:30616"/>
        <dbReference type="ChEBI" id="CHEBI:33019"/>
        <dbReference type="ChEBI" id="CHEBI:57972"/>
        <dbReference type="ChEBI" id="CHEBI:78442"/>
        <dbReference type="ChEBI" id="CHEBI:78497"/>
        <dbReference type="ChEBI" id="CHEBI:456215"/>
        <dbReference type="EC" id="6.1.1.7"/>
    </reaction>
</comment>
<dbReference type="GO" id="GO:0005524">
    <property type="term" value="F:ATP binding"/>
    <property type="evidence" value="ECO:0007669"/>
    <property type="project" value="UniProtKB-UniRule"/>
</dbReference>
<dbReference type="EMBL" id="CAKKNE010000005">
    <property type="protein sequence ID" value="CAH0375911.1"/>
    <property type="molecule type" value="Genomic_DNA"/>
</dbReference>
<dbReference type="NCBIfam" id="TIGR00344">
    <property type="entry name" value="alaS"/>
    <property type="match status" value="1"/>
</dbReference>